<gene>
    <name evidence="3" type="ORF">WH87_07940</name>
</gene>
<dbReference type="EMBL" id="LANJ01000012">
    <property type="protein sequence ID" value="KKC38815.1"/>
    <property type="molecule type" value="Genomic_DNA"/>
</dbReference>
<feature type="signal peptide" evidence="1">
    <location>
        <begin position="1"/>
        <end position="19"/>
    </location>
</feature>
<dbReference type="AlphaFoldDB" id="A0A0F5QCX1"/>
<accession>A0A0F5QCX1</accession>
<dbReference type="InterPro" id="IPR015168">
    <property type="entry name" value="SsuA/THI5"/>
</dbReference>
<dbReference type="PANTHER" id="PTHR30024">
    <property type="entry name" value="ALIPHATIC SULFONATES-BINDING PROTEIN-RELATED"/>
    <property type="match status" value="1"/>
</dbReference>
<dbReference type="Proteomes" id="UP000033411">
    <property type="component" value="Unassembled WGS sequence"/>
</dbReference>
<sequence>MAALATGLSLAALLGPAAAQNIHPDVLELKLALAVADTNVNPTTSSLFKLAESMGFYEKHGLKIDIVSLDGTPQAVAALNSGAVDIADIAIDSAIRLRADNDVPVRGFVAIAMGSAFLIAAKDDITTVDDLVGRSYAIADNGSLDHNLTEAVLGTYGIASDGPNYVAIGSPDVRVQALAAGQVDATTVSFGTYMTIAGTPGVHVLVQPDAYSERAPAMAKFIAALDGTIETKREALQRFTDALTDAARTMEANREGWVDAMVVARDDLSRESLEATSELNATRWCINGCMKHENLEKAVDFIYAKSDFKDVAKISVDDIIDLSFTQKTLETLGTAGGNGLDAR</sequence>
<evidence type="ECO:0000256" key="1">
    <source>
        <dbReference type="SAM" id="SignalP"/>
    </source>
</evidence>
<evidence type="ECO:0000313" key="4">
    <source>
        <dbReference type="Proteomes" id="UP000033411"/>
    </source>
</evidence>
<dbReference type="STRING" id="1293439.WH87_07940"/>
<dbReference type="PATRIC" id="fig|1293439.3.peg.1159"/>
<reference evidence="3 4" key="1">
    <citation type="submission" date="2015-03" db="EMBL/GenBank/DDBJ databases">
        <authorList>
            <person name="Lepp D."/>
            <person name="Hassan Y.I."/>
            <person name="Li X.-Z."/>
            <person name="Zhou T."/>
        </authorList>
    </citation>
    <scope>NUCLEOTIDE SEQUENCE [LARGE SCALE GENOMIC DNA]</scope>
    <source>
        <strain evidence="3 4">E84</strain>
    </source>
</reference>
<name>A0A0F5QCX1_9HYPH</name>
<dbReference type="OrthoDB" id="9776669at2"/>
<evidence type="ECO:0000313" key="3">
    <source>
        <dbReference type="EMBL" id="KKC38815.1"/>
    </source>
</evidence>
<dbReference type="Pfam" id="PF09084">
    <property type="entry name" value="NMT1"/>
    <property type="match status" value="1"/>
</dbReference>
<organism evidence="3 4">
    <name type="scientific">Devosia epidermidihirudinis</name>
    <dbReference type="NCBI Taxonomy" id="1293439"/>
    <lineage>
        <taxon>Bacteria</taxon>
        <taxon>Pseudomonadati</taxon>
        <taxon>Pseudomonadota</taxon>
        <taxon>Alphaproteobacteria</taxon>
        <taxon>Hyphomicrobiales</taxon>
        <taxon>Devosiaceae</taxon>
        <taxon>Devosia</taxon>
    </lineage>
</organism>
<protein>
    <submittedName>
        <fullName evidence="3">ABC transporter substrate-binding protein</fullName>
    </submittedName>
</protein>
<proteinExistence type="predicted"/>
<evidence type="ECO:0000259" key="2">
    <source>
        <dbReference type="Pfam" id="PF09084"/>
    </source>
</evidence>
<keyword evidence="4" id="KW-1185">Reference proteome</keyword>
<dbReference type="Gene3D" id="3.40.190.10">
    <property type="entry name" value="Periplasmic binding protein-like II"/>
    <property type="match status" value="2"/>
</dbReference>
<comment type="caution">
    <text evidence="3">The sequence shown here is derived from an EMBL/GenBank/DDBJ whole genome shotgun (WGS) entry which is preliminary data.</text>
</comment>
<feature type="chain" id="PRO_5002494617" evidence="1">
    <location>
        <begin position="20"/>
        <end position="343"/>
    </location>
</feature>
<feature type="domain" description="SsuA/THI5-like" evidence="2">
    <location>
        <begin position="50"/>
        <end position="252"/>
    </location>
</feature>
<keyword evidence="1" id="KW-0732">Signal</keyword>
<dbReference type="SUPFAM" id="SSF53850">
    <property type="entry name" value="Periplasmic binding protein-like II"/>
    <property type="match status" value="1"/>
</dbReference>